<organism evidence="2 3">
    <name type="scientific">Nonomuraea marmarensis</name>
    <dbReference type="NCBI Taxonomy" id="3351344"/>
    <lineage>
        <taxon>Bacteria</taxon>
        <taxon>Bacillati</taxon>
        <taxon>Actinomycetota</taxon>
        <taxon>Actinomycetes</taxon>
        <taxon>Streptosporangiales</taxon>
        <taxon>Streptosporangiaceae</taxon>
        <taxon>Nonomuraea</taxon>
    </lineage>
</organism>
<evidence type="ECO:0000313" key="3">
    <source>
        <dbReference type="Proteomes" id="UP001603978"/>
    </source>
</evidence>
<dbReference type="EMBL" id="JBICRM010000021">
    <property type="protein sequence ID" value="MFG1707428.1"/>
    <property type="molecule type" value="Genomic_DNA"/>
</dbReference>
<evidence type="ECO:0000313" key="2">
    <source>
        <dbReference type="EMBL" id="MFG1707428.1"/>
    </source>
</evidence>
<accession>A0ABW7AK55</accession>
<dbReference type="SUPFAM" id="SSF52540">
    <property type="entry name" value="P-loop containing nucleoside triphosphate hydrolases"/>
    <property type="match status" value="1"/>
</dbReference>
<dbReference type="InterPro" id="IPR027417">
    <property type="entry name" value="P-loop_NTPase"/>
</dbReference>
<dbReference type="RefSeq" id="WP_393171123.1">
    <property type="nucleotide sequence ID" value="NZ_JBICRM010000021.1"/>
</dbReference>
<dbReference type="InterPro" id="IPR038727">
    <property type="entry name" value="NadR/Ttd14_AAA_dom"/>
</dbReference>
<comment type="caution">
    <text evidence="2">The sequence shown here is derived from an EMBL/GenBank/DDBJ whole genome shotgun (WGS) entry which is preliminary data.</text>
</comment>
<evidence type="ECO:0000259" key="1">
    <source>
        <dbReference type="Pfam" id="PF13521"/>
    </source>
</evidence>
<feature type="domain" description="NadR/Ttd14 AAA" evidence="1">
    <location>
        <begin position="18"/>
        <end position="109"/>
    </location>
</feature>
<name>A0ABW7AK55_9ACTN</name>
<dbReference type="Gene3D" id="3.40.50.300">
    <property type="entry name" value="P-loop containing nucleotide triphosphate hydrolases"/>
    <property type="match status" value="1"/>
</dbReference>
<gene>
    <name evidence="2" type="ORF">ACFLIM_29930</name>
</gene>
<protein>
    <submittedName>
        <fullName evidence="2">AAA family ATPase</fullName>
    </submittedName>
</protein>
<dbReference type="Pfam" id="PF13521">
    <property type="entry name" value="AAA_28"/>
    <property type="match status" value="1"/>
</dbReference>
<sequence length="214" mass="23411">MKTISHCSEIGTQACRLVVLEGMPGAGKTTIVEKLAAHGCPVLGEYTTGVGATVALQDHPGVDHDDAHQANWTRKAAQARHLLAAHPAVICDRDWLSALAYAYSTGDTALLQRRAIWALEGLKDQRLLLPEVYVVFDLDPVVSLDRRPQATNGHPWSHLHPLHLLRVFYRDPARAVAAHSPVLAELIRSRQRRHLSGHDPRSVNLVAVRAAVAP</sequence>
<proteinExistence type="predicted"/>
<keyword evidence="3" id="KW-1185">Reference proteome</keyword>
<dbReference type="Proteomes" id="UP001603978">
    <property type="component" value="Unassembled WGS sequence"/>
</dbReference>
<reference evidence="2 3" key="1">
    <citation type="submission" date="2024-10" db="EMBL/GenBank/DDBJ databases">
        <authorList>
            <person name="Topkara A.R."/>
            <person name="Saygin H."/>
        </authorList>
    </citation>
    <scope>NUCLEOTIDE SEQUENCE [LARGE SCALE GENOMIC DNA]</scope>
    <source>
        <strain evidence="2 3">M3C6</strain>
    </source>
</reference>